<proteinExistence type="inferred from homology"/>
<evidence type="ECO:0000256" key="3">
    <source>
        <dbReference type="ARBA" id="ARBA00023102"/>
    </source>
</evidence>
<dbReference type="EMBL" id="LUUK01000021">
    <property type="protein sequence ID" value="OAI27350.1"/>
    <property type="molecule type" value="Genomic_DNA"/>
</dbReference>
<sequence length="224" mass="24330">MQVIPVIDLKDGEVVLAAGGDRSRYRPVHPQSSICEASEPIAVVEAFLNLHAFTTFYIADLDAIEARGSHRREILKLAETFPDLTFWIDDGGPAVAIPSRGNLRPVVGTESQRQAFDLSGGSAILSLDFKHQRALGDPGWQRFTNYWPETVIAMTLDKVGGHGGPDCALLSELQIRHPNRCFVAAGGVRNRDDLRRLAEIGVRAALVASALHNGALTGKDLENL</sequence>
<dbReference type="GO" id="GO:0005737">
    <property type="term" value="C:cytoplasm"/>
    <property type="evidence" value="ECO:0007669"/>
    <property type="project" value="TreeGrafter"/>
</dbReference>
<evidence type="ECO:0000313" key="7">
    <source>
        <dbReference type="Proteomes" id="UP000077628"/>
    </source>
</evidence>
<evidence type="ECO:0008006" key="8">
    <source>
        <dbReference type="Google" id="ProtNLM"/>
    </source>
</evidence>
<dbReference type="InterPro" id="IPR006062">
    <property type="entry name" value="His_biosynth"/>
</dbReference>
<dbReference type="PANTHER" id="PTHR43090">
    <property type="entry name" value="1-(5-PHOSPHORIBOSYL)-5-[(5-PHOSPHORIBOSYLAMINO)METHYLIDENEAMINO] IMIDAZOLE-4-CARBOXAMIDE ISOMERASE"/>
    <property type="match status" value="1"/>
</dbReference>
<gene>
    <name evidence="6" type="ORF">A1355_18335</name>
</gene>
<dbReference type="Gene3D" id="3.20.20.70">
    <property type="entry name" value="Aldolase class I"/>
    <property type="match status" value="1"/>
</dbReference>
<dbReference type="Proteomes" id="UP000077628">
    <property type="component" value="Unassembled WGS sequence"/>
</dbReference>
<evidence type="ECO:0000256" key="2">
    <source>
        <dbReference type="ARBA" id="ARBA00022605"/>
    </source>
</evidence>
<comment type="pathway">
    <text evidence="4">Amino-acid biosynthesis.</text>
</comment>
<dbReference type="Pfam" id="PF00977">
    <property type="entry name" value="His_biosynth"/>
    <property type="match status" value="2"/>
</dbReference>
<dbReference type="GO" id="GO:0000162">
    <property type="term" value="P:L-tryptophan biosynthetic process"/>
    <property type="evidence" value="ECO:0007669"/>
    <property type="project" value="TreeGrafter"/>
</dbReference>
<dbReference type="InterPro" id="IPR011060">
    <property type="entry name" value="RibuloseP-bd_barrel"/>
</dbReference>
<dbReference type="GO" id="GO:0000105">
    <property type="term" value="P:L-histidine biosynthetic process"/>
    <property type="evidence" value="ECO:0007669"/>
    <property type="project" value="UniProtKB-KW"/>
</dbReference>
<keyword evidence="3 5" id="KW-0368">Histidine biosynthesis</keyword>
<evidence type="ECO:0000313" key="6">
    <source>
        <dbReference type="EMBL" id="OAI27350.1"/>
    </source>
</evidence>
<organism evidence="6 7">
    <name type="scientific">Methylomonas koyamae</name>
    <dbReference type="NCBI Taxonomy" id="702114"/>
    <lineage>
        <taxon>Bacteria</taxon>
        <taxon>Pseudomonadati</taxon>
        <taxon>Pseudomonadota</taxon>
        <taxon>Gammaproteobacteria</taxon>
        <taxon>Methylococcales</taxon>
        <taxon>Methylococcaceae</taxon>
        <taxon>Methylomonas</taxon>
    </lineage>
</organism>
<dbReference type="PANTHER" id="PTHR43090:SF2">
    <property type="entry name" value="1-(5-PHOSPHORIBOSYL)-5-[(5-PHOSPHORIBOSYLAMINO)METHYLIDENEAMINO] IMIDAZOLE-4-CARBOXAMIDE ISOMERASE"/>
    <property type="match status" value="1"/>
</dbReference>
<comment type="caution">
    <text evidence="6">The sequence shown here is derived from an EMBL/GenBank/DDBJ whole genome shotgun (WGS) entry which is preliminary data.</text>
</comment>
<dbReference type="OrthoDB" id="8535539at2"/>
<name>A0A177PDB4_9GAMM</name>
<keyword evidence="2 5" id="KW-0028">Amino-acid biosynthesis</keyword>
<evidence type="ECO:0000256" key="4">
    <source>
        <dbReference type="ARBA" id="ARBA00029440"/>
    </source>
</evidence>
<dbReference type="SUPFAM" id="SSF51366">
    <property type="entry name" value="Ribulose-phoshate binding barrel"/>
    <property type="match status" value="1"/>
</dbReference>
<evidence type="ECO:0000256" key="5">
    <source>
        <dbReference type="RuleBase" id="RU003657"/>
    </source>
</evidence>
<accession>A0A177PDB4</accession>
<comment type="similarity">
    <text evidence="1 5">Belongs to the HisA/HisF family.</text>
</comment>
<dbReference type="InterPro" id="IPR044524">
    <property type="entry name" value="Isoase_HisA-like"/>
</dbReference>
<dbReference type="GO" id="GO:0003949">
    <property type="term" value="F:1-(5-phosphoribosyl)-5-[(5-phosphoribosylamino)methylideneamino]imidazole-4-carboxamide isomerase activity"/>
    <property type="evidence" value="ECO:0007669"/>
    <property type="project" value="InterPro"/>
</dbReference>
<keyword evidence="7" id="KW-1185">Reference proteome</keyword>
<evidence type="ECO:0000256" key="1">
    <source>
        <dbReference type="ARBA" id="ARBA00009667"/>
    </source>
</evidence>
<protein>
    <recommendedName>
        <fullName evidence="8">Histidine biosynthesis protein</fullName>
    </recommendedName>
</protein>
<dbReference type="AlphaFoldDB" id="A0A177PDB4"/>
<reference evidence="7" key="1">
    <citation type="submission" date="2016-03" db="EMBL/GenBank/DDBJ databases">
        <authorList>
            <person name="Heylen K."/>
            <person name="De Vos P."/>
            <person name="Vekeman B."/>
        </authorList>
    </citation>
    <scope>NUCLEOTIDE SEQUENCE [LARGE SCALE GENOMIC DNA]</scope>
    <source>
        <strain evidence="7">R-45383</strain>
    </source>
</reference>
<dbReference type="InterPro" id="IPR013785">
    <property type="entry name" value="Aldolase_TIM"/>
</dbReference>
<dbReference type="STRING" id="702114.A1355_18335"/>
<dbReference type="CDD" id="cd04723">
    <property type="entry name" value="HisA_HisF"/>
    <property type="match status" value="1"/>
</dbReference>